<feature type="compositionally biased region" description="Basic and acidic residues" evidence="2">
    <location>
        <begin position="330"/>
        <end position="339"/>
    </location>
</feature>
<gene>
    <name evidence="4" type="ORF">H4R34_002447</name>
</gene>
<organism evidence="4 5">
    <name type="scientific">Dimargaris verticillata</name>
    <dbReference type="NCBI Taxonomy" id="2761393"/>
    <lineage>
        <taxon>Eukaryota</taxon>
        <taxon>Fungi</taxon>
        <taxon>Fungi incertae sedis</taxon>
        <taxon>Zoopagomycota</taxon>
        <taxon>Kickxellomycotina</taxon>
        <taxon>Dimargaritomycetes</taxon>
        <taxon>Dimargaritales</taxon>
        <taxon>Dimargaritaceae</taxon>
        <taxon>Dimargaris</taxon>
    </lineage>
</organism>
<feature type="compositionally biased region" description="Low complexity" evidence="2">
    <location>
        <begin position="806"/>
        <end position="825"/>
    </location>
</feature>
<name>A0A9W8E9Z5_9FUNG</name>
<feature type="compositionally biased region" description="Polar residues" evidence="2">
    <location>
        <begin position="17"/>
        <end position="29"/>
    </location>
</feature>
<keyword evidence="5" id="KW-1185">Reference proteome</keyword>
<feature type="compositionally biased region" description="Polar residues" evidence="2">
    <location>
        <begin position="872"/>
        <end position="882"/>
    </location>
</feature>
<dbReference type="PANTHER" id="PTHR16027:SF6">
    <property type="entry name" value="DILUTE DOMAIN-CONTAINING PROTEIN"/>
    <property type="match status" value="1"/>
</dbReference>
<comment type="caution">
    <text evidence="4">The sequence shown here is derived from an EMBL/GenBank/DDBJ whole genome shotgun (WGS) entry which is preliminary data.</text>
</comment>
<dbReference type="GO" id="GO:0051020">
    <property type="term" value="F:GTPase binding"/>
    <property type="evidence" value="ECO:0007669"/>
    <property type="project" value="TreeGrafter"/>
</dbReference>
<dbReference type="PANTHER" id="PTHR16027">
    <property type="entry name" value="DILUTE DOMAIN-CONTAINING PROTEIN YPR089W"/>
    <property type="match status" value="1"/>
</dbReference>
<dbReference type="AlphaFoldDB" id="A0A9W8E9Z5"/>
<evidence type="ECO:0000313" key="4">
    <source>
        <dbReference type="EMBL" id="KAJ1980466.1"/>
    </source>
</evidence>
<evidence type="ECO:0000259" key="3">
    <source>
        <dbReference type="PROSITE" id="PS51126"/>
    </source>
</evidence>
<feature type="repeat" description="ANK" evidence="1">
    <location>
        <begin position="121"/>
        <end position="153"/>
    </location>
</feature>
<evidence type="ECO:0000313" key="5">
    <source>
        <dbReference type="Proteomes" id="UP001151582"/>
    </source>
</evidence>
<proteinExistence type="predicted"/>
<dbReference type="InterPro" id="IPR052072">
    <property type="entry name" value="Vascular_dev_regulator"/>
</dbReference>
<accession>A0A9W8E9Z5</accession>
<feature type="compositionally biased region" description="Polar residues" evidence="2">
    <location>
        <begin position="777"/>
        <end position="788"/>
    </location>
</feature>
<evidence type="ECO:0000256" key="2">
    <source>
        <dbReference type="SAM" id="MobiDB-lite"/>
    </source>
</evidence>
<keyword evidence="1" id="KW-0040">ANK repeat</keyword>
<feature type="region of interest" description="Disordered" evidence="2">
    <location>
        <begin position="762"/>
        <end position="885"/>
    </location>
</feature>
<feature type="region of interest" description="Disordered" evidence="2">
    <location>
        <begin position="1"/>
        <end position="51"/>
    </location>
</feature>
<reference evidence="4" key="1">
    <citation type="submission" date="2022-07" db="EMBL/GenBank/DDBJ databases">
        <title>Phylogenomic reconstructions and comparative analyses of Kickxellomycotina fungi.</title>
        <authorList>
            <person name="Reynolds N.K."/>
            <person name="Stajich J.E."/>
            <person name="Barry K."/>
            <person name="Grigoriev I.V."/>
            <person name="Crous P."/>
            <person name="Smith M.E."/>
        </authorList>
    </citation>
    <scope>NUCLEOTIDE SEQUENCE</scope>
    <source>
        <strain evidence="4">RSA 567</strain>
    </source>
</reference>
<feature type="compositionally biased region" description="Polar residues" evidence="2">
    <location>
        <begin position="307"/>
        <end position="322"/>
    </location>
</feature>
<feature type="repeat" description="ANK" evidence="1">
    <location>
        <begin position="154"/>
        <end position="186"/>
    </location>
</feature>
<dbReference type="InterPro" id="IPR002710">
    <property type="entry name" value="Dilute_dom"/>
</dbReference>
<dbReference type="PROSITE" id="PS50088">
    <property type="entry name" value="ANK_REPEAT"/>
    <property type="match status" value="2"/>
</dbReference>
<dbReference type="SMART" id="SM01132">
    <property type="entry name" value="DIL"/>
    <property type="match status" value="1"/>
</dbReference>
<feature type="domain" description="Dilute" evidence="3">
    <location>
        <begin position="409"/>
        <end position="753"/>
    </location>
</feature>
<dbReference type="InterPro" id="IPR002110">
    <property type="entry name" value="Ankyrin_rpt"/>
</dbReference>
<dbReference type="Pfam" id="PF12796">
    <property type="entry name" value="Ank_2"/>
    <property type="match status" value="1"/>
</dbReference>
<dbReference type="OrthoDB" id="426293at2759"/>
<dbReference type="EMBL" id="JANBQB010000167">
    <property type="protein sequence ID" value="KAJ1980466.1"/>
    <property type="molecule type" value="Genomic_DNA"/>
</dbReference>
<dbReference type="Proteomes" id="UP001151582">
    <property type="component" value="Unassembled WGS sequence"/>
</dbReference>
<evidence type="ECO:0000256" key="1">
    <source>
        <dbReference type="PROSITE-ProRule" id="PRU00023"/>
    </source>
</evidence>
<dbReference type="PROSITE" id="PS50297">
    <property type="entry name" value="ANK_REP_REGION"/>
    <property type="match status" value="1"/>
</dbReference>
<dbReference type="Pfam" id="PF01843">
    <property type="entry name" value="DIL"/>
    <property type="match status" value="1"/>
</dbReference>
<feature type="compositionally biased region" description="Basic and acidic residues" evidence="2">
    <location>
        <begin position="762"/>
        <end position="776"/>
    </location>
</feature>
<dbReference type="PROSITE" id="PS51126">
    <property type="entry name" value="DILUTE"/>
    <property type="match status" value="1"/>
</dbReference>
<feature type="region of interest" description="Disordered" evidence="2">
    <location>
        <begin position="273"/>
        <end position="339"/>
    </location>
</feature>
<dbReference type="Gene3D" id="1.25.40.20">
    <property type="entry name" value="Ankyrin repeat-containing domain"/>
    <property type="match status" value="1"/>
</dbReference>
<dbReference type="SUPFAM" id="SSF48403">
    <property type="entry name" value="Ankyrin repeat"/>
    <property type="match status" value="1"/>
</dbReference>
<feature type="region of interest" description="Disordered" evidence="2">
    <location>
        <begin position="219"/>
        <end position="240"/>
    </location>
</feature>
<protein>
    <recommendedName>
        <fullName evidence="3">Dilute domain-containing protein</fullName>
    </recommendedName>
</protein>
<dbReference type="SMART" id="SM00248">
    <property type="entry name" value="ANK"/>
    <property type="match status" value="2"/>
</dbReference>
<sequence length="975" mass="106509">MSATPADSRASPLGSLKSLNTESPPTNSAAPLDPDWTGQTDLSHTSVPTSPTSHFLSLLTSGFMDDEKSILDDKTLTRDEKQDKITQLFSRACANGQVQRVKQLWESLGPQYIDLNAKDDDGTTPLINTACFGHSDVADYLLSVGCNVDIQDRFGWTALMWATNNHHDGLVRLFLDHGAKTTTKSAGGKTAMDMIQHGYQQNDDQSQKLYDLIAQSDHTVAQSPTGVRSRDGGELADPFGASLSARLGATHSHRRSGGELGSPHSDLARLRINGDHSADPVPKPFSPTGTSGPGTEDGAGTPRKTTRSGSLASDLGSITEQGFYSGPGNPRRDSSGHDFVWDQCQPDQMYVISPAAVPLFLAKVIKNVSPSLRLRANPYEKFIPANLLFLTARYAFYFGTPDFLAEFTSQAIAEITQLAKRQQHDVELLAFWLSNCTLLLYYFKKDTGLVVNSVEIQGQLSELIQEIYQTLVRSVQAQLDRILQPAILEYEAIPDLFASIQFEARPTNRFGRAGRGTAAQSGGSKRRSFFGLGPALASDSWSAPSTDMPQLRRSASLAARRSSVRASKLYPINTPSPQVGHQGPPSALVPPSPKGTVDILSPKHINALLSSLLNVIKTCGLHPGFAFAILCQVYYYMGAELFNMFMLTPNYCCRARAMMVRMNLTQVEDWTRRHHLPVASLNERHLGPVVQLLQLLQCYSQLQDLPGFVDLTSKFTRLNPLHYRIVADNYTYEVNEPHVAQDVAEYINKVAEDIDQTQRQLTDARRSWSAAEDVRSRATSRLSNSSRPPSMDLPESLGSPTHGRSHSPSVVSIQSNSSLSSQPLASSPPPHQSPLSPSQNKTALGITLGGNRGRKLTDDSTSDQSSIIHLSGASTPRSSTRNQRAHHQLFKPSHLYSNPHKMTDFIDPDFLQPFAIPTPAELESWWLNGGGSASYASTSTDSGADVPDIAFAHPQGIIPIVPEEFLRELDSLSPS</sequence>
<dbReference type="InterPro" id="IPR036770">
    <property type="entry name" value="Ankyrin_rpt-contain_sf"/>
</dbReference>